<feature type="domain" description="Ig-like" evidence="10">
    <location>
        <begin position="2649"/>
        <end position="2739"/>
    </location>
</feature>
<feature type="compositionally biased region" description="Low complexity" evidence="7">
    <location>
        <begin position="3445"/>
        <end position="3464"/>
    </location>
</feature>
<comment type="similarity">
    <text evidence="2">Belongs to the protein kinase superfamily. CAMK Ser/Thr protein kinase family.</text>
</comment>
<dbReference type="GO" id="GO:0005524">
    <property type="term" value="F:ATP binding"/>
    <property type="evidence" value="ECO:0007669"/>
    <property type="project" value="InterPro"/>
</dbReference>
<dbReference type="PROSITE" id="PS50010">
    <property type="entry name" value="DH_2"/>
    <property type="match status" value="1"/>
</dbReference>
<feature type="compositionally biased region" description="Polar residues" evidence="7">
    <location>
        <begin position="549"/>
        <end position="571"/>
    </location>
</feature>
<dbReference type="PANTHER" id="PTHR47633:SF3">
    <property type="entry name" value="STRIATED MUSCLE PREFERENTIALLY EXPRESSED PROTEIN KINASE"/>
    <property type="match status" value="1"/>
</dbReference>
<keyword evidence="13" id="KW-1185">Reference proteome</keyword>
<dbReference type="GO" id="GO:0004672">
    <property type="term" value="F:protein kinase activity"/>
    <property type="evidence" value="ECO:0007669"/>
    <property type="project" value="InterPro"/>
</dbReference>
<protein>
    <submittedName>
        <fullName evidence="12">Muscle M-line assembly protein unc-89</fullName>
    </submittedName>
</protein>
<dbReference type="SUPFAM" id="SSF48726">
    <property type="entry name" value="Immunoglobulin"/>
    <property type="match status" value="12"/>
</dbReference>
<dbReference type="InterPro" id="IPR003961">
    <property type="entry name" value="FN3_dom"/>
</dbReference>
<feature type="domain" description="DH" evidence="8">
    <location>
        <begin position="717"/>
        <end position="897"/>
    </location>
</feature>
<dbReference type="GO" id="GO:0060298">
    <property type="term" value="P:positive regulation of sarcomere organization"/>
    <property type="evidence" value="ECO:0007669"/>
    <property type="project" value="UniProtKB-ARBA"/>
</dbReference>
<feature type="domain" description="Protein kinase" evidence="9">
    <location>
        <begin position="3583"/>
        <end position="3882"/>
    </location>
</feature>
<evidence type="ECO:0000259" key="9">
    <source>
        <dbReference type="PROSITE" id="PS50011"/>
    </source>
</evidence>
<keyword evidence="6" id="KW-0393">Immunoglobulin domain</keyword>
<reference evidence="12 13" key="1">
    <citation type="journal article" date="2016" name="Genome Biol. Evol.">
        <title>Gene Family Evolution Reflects Adaptation to Soil Environmental Stressors in the Genome of the Collembolan Orchesella cincta.</title>
        <authorList>
            <person name="Faddeeva-Vakhrusheva A."/>
            <person name="Derks M.F."/>
            <person name="Anvar S.Y."/>
            <person name="Agamennone V."/>
            <person name="Suring W."/>
            <person name="Smit S."/>
            <person name="van Straalen N.M."/>
            <person name="Roelofs D."/>
        </authorList>
    </citation>
    <scope>NUCLEOTIDE SEQUENCE [LARGE SCALE GENOMIC DNA]</scope>
    <source>
        <tissue evidence="12">Mixed pool</tissue>
    </source>
</reference>
<feature type="domain" description="Ig-like" evidence="10">
    <location>
        <begin position="3501"/>
        <end position="3595"/>
    </location>
</feature>
<dbReference type="Gene3D" id="3.30.200.20">
    <property type="entry name" value="Phosphorylase Kinase, domain 1"/>
    <property type="match status" value="1"/>
</dbReference>
<dbReference type="InterPro" id="IPR011993">
    <property type="entry name" value="PH-like_dom_sf"/>
</dbReference>
<organism evidence="12 13">
    <name type="scientific">Orchesella cincta</name>
    <name type="common">Springtail</name>
    <name type="synonym">Podura cincta</name>
    <dbReference type="NCBI Taxonomy" id="48709"/>
    <lineage>
        <taxon>Eukaryota</taxon>
        <taxon>Metazoa</taxon>
        <taxon>Ecdysozoa</taxon>
        <taxon>Arthropoda</taxon>
        <taxon>Hexapoda</taxon>
        <taxon>Collembola</taxon>
        <taxon>Entomobryomorpha</taxon>
        <taxon>Entomobryoidea</taxon>
        <taxon>Orchesellidae</taxon>
        <taxon>Orchesellinae</taxon>
        <taxon>Orchesella</taxon>
    </lineage>
</organism>
<evidence type="ECO:0000259" key="11">
    <source>
        <dbReference type="PROSITE" id="PS50853"/>
    </source>
</evidence>
<dbReference type="SUPFAM" id="SSF48065">
    <property type="entry name" value="DBL homology domain (DH-domain)"/>
    <property type="match status" value="1"/>
</dbReference>
<evidence type="ECO:0000259" key="10">
    <source>
        <dbReference type="PROSITE" id="PS50835"/>
    </source>
</evidence>
<sequence length="3935" mass="440945">MSNFCRITGSTRGLPKTNHFFPILPPISPAEAKKYKNPACRITSNYNPNHNYIPIKSYLDVTHVSKCTITRNSLFKYKHFQFIVPKMNSKSANQYFYMLDSKVLLIPDEIEMQLARGIITDIQISNHTIGFKYNYKVKEYDLEVLSELMEDNLLFKTCKYTDDIHPGKGLKCVKKRNVGKRKGSIAALTQLFSDKEKKAEMDVLKSEEKIRPDHGKIAKVKGKLDERRKSVQIAPDASMEEDLAPPPLKYLLHSGEVVEEINKENAPTVKASVQGHTVVGGKVIDGLFTPGMVAKGATDKFIPGVMVDSHFTPGQMLEVSPGNKKFIPGQVIEIQGANKFVPGQLILEDDTGTFKFVPGRVEQGEFYPGEIVETQEGLKFVCEMFDANEFELQTFELENPVLFEVEDVKTLMETANVVPIEFNECCEVIFEQAVFEKRVDERVINNAKEKLKERAIEDLLEAIEFARLLGKHAIASELEGVLQADEETRSAVLSDSSVKLLLTQLVVLKGIIGGRVAEVGEEELGKAIYKSNVVAKVLVDEGVIRGSVENSHSNGSLDRNSDGTGVPSSGTVEAEELREESADPMDRTVIKQTFSSRSVETHDGAVIEFQSHHAVTEYRSSTTAAGEMLQEASALSATKRQRLGQQKPASLDLDSIPPESVELLDTTPAKHKLSLARQMRHKSGSSVSSVGSEKKSKIILKSGEEMLADSTLTFKNERDLILYELLETEEEFVRELEFVMGCYYKEIETSVLFNKYRDLLFEDFKLIYQFHSTSLLEAIRYYSDDPKMIAKSFLRLERDFEPHVRYYQDHIKIEEVISNDLDLLEFIEDLSVSKRISDTKSLADHLKLPLQRINDYVLIFKDLLDVCARIHDDEHERDVLSRVLEFLVAIPQKLDDRKFLNSIEGIDAGVLGKLGRLLGHDWFVVTEKASPSSSEGSKNRYVFLFKQKLLITKVRRISDHRSVFILKQALHLPEYEVEQIGKGFRLWKEAREILFEASEKESGVQSWVAEISKYTKREGAEILDVNKIVILDAASSKSETSEDETIAAKGVSIVEIQDSDAFVEQFSNENVQVSKATESEKVVDTPTNKQISTDPSSAEPEKIAAKPAADKSEPHQAPKEQEKVAEPQKKGSVKKSEEQEKGKPTPEPKKGSVKKPEEKAKAENPTESQDTPKKGSKDEEPQKPVSRQNSSSEAKKPVDSKPPTGSQRVDRQKSEQEKAKMADDEGAPNPAQLLRRRSSVIMAKPAVESSLKFVEPIQSIECEPGENASFRLKVSSPSTIITWLKGNRPLEDKLADRVKIESKGAVHSLTILNVNDNDGGLYTAKVCELVGKDGDISEPVSCSAVLVVHELTPEERAQKIAERDSPQFLVKFKDTELLKHTTVNFMFLIKGNPEPEVVFKRNDKVLASEGRVSISPHGVGKYEMKIEKIEDSDQGTYTVVAKNKHGVSEVNAVVKVVDEKDVFNEGTAIKPDGEGAERKGLLKPGEEPIFTWFKDGKTFEPGETSKSSSRTRRTRLRSCSNTSSRKMLGRISCSAELTVQGGINQLLKEPSAPSITAKLTDTEVSLGGSAMLELKVTGFPKPDISWFKDKTLLEAGGRFRFLYEDDESIALIIKNVNYQDEGLYKVIAKNDLGEATTSGNLVIRQPPKFMKKMTDTEMMAGESFNMEVEVEGNPKPELKWYKDGQLIVSSERIKFTQSKDGQKYIMSIERVTLDDTGAYSVVASNAVGQMSEFWNVLATMPARFTERLPGNVVCDKGDKGFEYVVKTAGVPDPKLEVKLCGKELKYEKLDHQVYKIKVGDITELKDYDLVASATNQFAKDETVCIFNVNRPVKIVDGLKEVIVKEHGEATVGVKVDCYPKPKSVKWFIDGVEIGGKAYDTKEEAGGVYKLIVKDAYKDTGCRYDVKGLSAVSRLEFNTVQELNVTLKETTPTPKGIWYHNGQEVTADARIKISKKSTETYTLTFDCVKYEDAGEWSFKAVNDIGEVSTKTTVIVEGKPQITSPLPNSMRILETETYDLSVNILDYCEENVKIEWKSNVDTTFKPIIACKKDGNEYHSSVTFVPNRKENYFKVVATNKYGETESLCQIDWIALVPPKILTPMKDSYTIQDGDAFKFESEVEGVPKPKLVWLYNGEVINEQVNAVEGVVQKGTVGEYTLQAVNVAGEAISKTKLNLLQTNPTLSNLSENYAFKEQEDDLVLSVDITGSPIPTVTWLHNGQPIDLNDPRVSVTTTPTKSTLVVKNAAKADKGAYSAQVSNQNGTAEGKANVAITFVPEIDGKITYPDLVTKNTRFELKATVKGEPFPEVEWVHPTGKTIKETEAGVHELKVYPDGSVILAIESAQMTDGGVYKLGRGVRQELTRRNRRANRNRQPARTRPRINPPLPPQIKLIEGHPLTLRTTVKAHPIPELALKFEDATLPYEQRTIENGLEFEHKCEKVATSGTFSLKATNSEGATESECRLIVIPRLKEGALKAPEFANELLDKVVNEGDELLIIAKVDGNPIPEVEIIVNGKQIDVRDILEFDGNNLKYRIPDTRMGDAGEYKIVLKSSEGQAESKCNVKVNKVFKAPEFLQKFTDQAQVPTRDCKFGAKVSGFPIPSVKWLKDGNEIDTSRSDKYKLKHEDETVLLQVRNCDDSDIGAAGCPRTEAPYFLKTIGSTEVYPGMQSKFTACVGGNPEPDFEWFKDGNRMHEAQGSRIQFVRDGIGAGLIKLIINDTNIGDIGEYKLRIFNDLGQASCAALLKFDTPGAVPLGRLLHWYSDLRPTALPDRPVITRMDEGSVTLSWKSAIPNVHSQHPCTYTLEISPADGNDWKPVYTGLQNNYADVAFPSPSLDYKFRVRVQWGERYVSEPSPYVITNSTRTPPVPEQRAETQYGIRNTPASVQFAVYGYPKPTLSFRFNGAPVTLNHTYTDNGIVTIYLNEMNEQKIGCYECIATNSHGISTQPIELRLTDIPRFLEHLKETHVCARKNGRIHCVVTGIPCPTIRLYKDWNATPRPFQQVQIDENTVSVTVLFEDTLLRDEGMYSIVATNHAGSTHSSALVRIHEDETSYNWNSYGVRPRVLRLRKTDPDEFYHFGNLIGRGTQGTHYHVVETRTGTAWAAKRMLIDESNSLHRHMIETEIENWACVNSPHVVRLYDGFFDNRTFTLINELCTGGDLFGYLIYELEDFDENTVKGFVEQILKGVRDLHETKLWHCSLQPLDILLTHKKSRYIKLTDLGVSRFNDPQPNRYSHPEFASPELISQSGINWKTDMWSVGVIAYILLTGHHPYVGLNDQETMENLKNWNGQINETHLSRLSSNAIDFLRCLLRITANERPSACEALEHAWFRTSESRMVNLFNESHVKYYTHLRAWQSNADSIDRFRRNPLEVAYKHVSKMVYPPGYDWVEEREVRVITKSDYSFPRPYVEIDDFVSESHYQSGDDTYLLQLRDTDFPARLRQYMKVAANASPRSRSTSRTATSTGTSLPPERRARGLRHEVGSRMDIQAEAEAIISMKREGREPCFRERPRSISYAEAYDQDLSLNVVVDGDPGAPDVQWFRGDTLLVADDPVHRRRLEVTTTVDNTLVRTELLIRKVKNTDLTVYKCTARNKQGQITWKFRVALLPDSLRLPSPNPALSYSLEKTPTPLSTEVHSFESVSTPEVVVKGCFTSVLKSGPRVYKLSTNEEYDIARKLIHTHVLGGEYTQAIQIGSGVACSYNTSVVGLLDHLVGLGSYTEQTVVSVVEQILHGLSYLHWCGVAGVGLGACSYGVDKQGVVKILDLSAAQKINKIGVASEAIGKRTNVQANLEFISPEALSSTDTQVCPQSDIWSVGVLIYVLLSGASPFRGENEDETKQNILFVRFRFEHLYKDLSQEVTRLIMLIFKRSPMKRPSAEECFEHRWFHPTESLTKKRQKVVFPVDKLQAYAESVALDEELSSTAAESNGVLQAFYTAHHL</sequence>
<evidence type="ECO:0000256" key="2">
    <source>
        <dbReference type="ARBA" id="ARBA00006692"/>
    </source>
</evidence>
<dbReference type="InterPro" id="IPR011009">
    <property type="entry name" value="Kinase-like_dom_sf"/>
</dbReference>
<evidence type="ECO:0000256" key="3">
    <source>
        <dbReference type="ARBA" id="ARBA00022490"/>
    </source>
</evidence>
<evidence type="ECO:0000256" key="7">
    <source>
        <dbReference type="SAM" id="MobiDB-lite"/>
    </source>
</evidence>
<dbReference type="SMART" id="SM00408">
    <property type="entry name" value="IGc2"/>
    <property type="match status" value="9"/>
</dbReference>
<keyword evidence="3" id="KW-0963">Cytoplasm</keyword>
<dbReference type="GO" id="GO:0045989">
    <property type="term" value="P:positive regulation of striated muscle contraction"/>
    <property type="evidence" value="ECO:0007669"/>
    <property type="project" value="UniProtKB-ARBA"/>
</dbReference>
<dbReference type="Gene3D" id="1.20.900.10">
    <property type="entry name" value="Dbl homology (DH) domain"/>
    <property type="match status" value="1"/>
</dbReference>
<dbReference type="FunFam" id="2.60.40.10:FF:000032">
    <property type="entry name" value="palladin isoform X1"/>
    <property type="match status" value="1"/>
</dbReference>
<feature type="compositionally biased region" description="Basic and acidic residues" evidence="7">
    <location>
        <begin position="1208"/>
        <end position="1223"/>
    </location>
</feature>
<dbReference type="EMBL" id="LJIJ01000717">
    <property type="protein sequence ID" value="ODM95048.1"/>
    <property type="molecule type" value="Genomic_DNA"/>
</dbReference>
<dbReference type="Gene3D" id="2.60.40.10">
    <property type="entry name" value="Immunoglobulins"/>
    <property type="match status" value="15"/>
</dbReference>
<dbReference type="SUPFAM" id="SSF56112">
    <property type="entry name" value="Protein kinase-like (PK-like)"/>
    <property type="match status" value="2"/>
</dbReference>
<dbReference type="GO" id="GO:0009653">
    <property type="term" value="P:anatomical structure morphogenesis"/>
    <property type="evidence" value="ECO:0007669"/>
    <property type="project" value="UniProtKB-ARBA"/>
</dbReference>
<evidence type="ECO:0000256" key="1">
    <source>
        <dbReference type="ARBA" id="ARBA00004496"/>
    </source>
</evidence>
<gene>
    <name evidence="12" type="ORF">Ocin01_11621</name>
</gene>
<feature type="domain" description="Fibronectin type-III" evidence="11">
    <location>
        <begin position="2766"/>
        <end position="2864"/>
    </location>
</feature>
<dbReference type="SUPFAM" id="SSF50729">
    <property type="entry name" value="PH domain-like"/>
    <property type="match status" value="1"/>
</dbReference>
<dbReference type="SUPFAM" id="SSF49265">
    <property type="entry name" value="Fibronectin type III"/>
    <property type="match status" value="1"/>
</dbReference>
<feature type="domain" description="Ig-like" evidence="10">
    <location>
        <begin position="1245"/>
        <end position="1341"/>
    </location>
</feature>
<dbReference type="Gene3D" id="2.30.29.30">
    <property type="entry name" value="Pleckstrin-homology domain (PH domain)/Phosphotyrosine-binding domain (PTB)"/>
    <property type="match status" value="1"/>
</dbReference>
<evidence type="ECO:0000256" key="4">
    <source>
        <dbReference type="ARBA" id="ARBA00022737"/>
    </source>
</evidence>
<dbReference type="InterPro" id="IPR013783">
    <property type="entry name" value="Ig-like_fold"/>
</dbReference>
<feature type="domain" description="Ig-like" evidence="10">
    <location>
        <begin position="1553"/>
        <end position="1642"/>
    </location>
</feature>
<dbReference type="PROSITE" id="PS50835">
    <property type="entry name" value="IG_LIKE"/>
    <property type="match status" value="7"/>
</dbReference>
<feature type="region of interest" description="Disordered" evidence="7">
    <location>
        <begin position="1073"/>
        <end position="1237"/>
    </location>
</feature>
<dbReference type="Pfam" id="PF00069">
    <property type="entry name" value="Pkinase"/>
    <property type="match status" value="2"/>
</dbReference>
<dbReference type="InterPro" id="IPR036116">
    <property type="entry name" value="FN3_sf"/>
</dbReference>
<feature type="region of interest" description="Disordered" evidence="7">
    <location>
        <begin position="3445"/>
        <end position="3468"/>
    </location>
</feature>
<dbReference type="SMART" id="SM00325">
    <property type="entry name" value="RhoGEF"/>
    <property type="match status" value="1"/>
</dbReference>
<dbReference type="Pfam" id="PF07679">
    <property type="entry name" value="I-set"/>
    <property type="match status" value="12"/>
</dbReference>
<dbReference type="PROSITE" id="PS50011">
    <property type="entry name" value="PROTEIN_KINASE_DOM"/>
    <property type="match status" value="2"/>
</dbReference>
<dbReference type="GO" id="GO:0030154">
    <property type="term" value="P:cell differentiation"/>
    <property type="evidence" value="ECO:0007669"/>
    <property type="project" value="UniProtKB-ARBA"/>
</dbReference>
<dbReference type="FunFam" id="2.60.40.10:FF:000107">
    <property type="entry name" value="Myosin, light chain kinase a"/>
    <property type="match status" value="1"/>
</dbReference>
<proteinExistence type="inferred from homology"/>
<feature type="domain" description="Ig-like" evidence="10">
    <location>
        <begin position="1647"/>
        <end position="1725"/>
    </location>
</feature>
<dbReference type="InterPro" id="IPR000719">
    <property type="entry name" value="Prot_kinase_dom"/>
</dbReference>
<evidence type="ECO:0000256" key="6">
    <source>
        <dbReference type="ARBA" id="ARBA00023319"/>
    </source>
</evidence>
<evidence type="ECO:0000313" key="12">
    <source>
        <dbReference type="EMBL" id="ODM95048.1"/>
    </source>
</evidence>
<feature type="region of interest" description="Disordered" evidence="7">
    <location>
        <begin position="1496"/>
        <end position="1519"/>
    </location>
</feature>
<dbReference type="OrthoDB" id="2570713at2759"/>
<accession>A0A1D2MQ78</accession>
<dbReference type="InterPro" id="IPR036179">
    <property type="entry name" value="Ig-like_dom_sf"/>
</dbReference>
<dbReference type="Pfam" id="PF22697">
    <property type="entry name" value="SOS1_NGEF_PH"/>
    <property type="match status" value="1"/>
</dbReference>
<keyword evidence="5" id="KW-1015">Disulfide bond</keyword>
<dbReference type="Pfam" id="PF00621">
    <property type="entry name" value="RhoGEF"/>
    <property type="match status" value="1"/>
</dbReference>
<evidence type="ECO:0000313" key="13">
    <source>
        <dbReference type="Proteomes" id="UP000094527"/>
    </source>
</evidence>
<dbReference type="SMART" id="SM00409">
    <property type="entry name" value="IG"/>
    <property type="match status" value="11"/>
</dbReference>
<dbReference type="PANTHER" id="PTHR47633">
    <property type="entry name" value="IMMUNOGLOBULIN"/>
    <property type="match status" value="1"/>
</dbReference>
<dbReference type="GO" id="GO:0005085">
    <property type="term" value="F:guanyl-nucleotide exchange factor activity"/>
    <property type="evidence" value="ECO:0007669"/>
    <property type="project" value="InterPro"/>
</dbReference>
<feature type="region of interest" description="Disordered" evidence="7">
    <location>
        <begin position="2361"/>
        <end position="2386"/>
    </location>
</feature>
<dbReference type="InterPro" id="IPR007110">
    <property type="entry name" value="Ig-like_dom"/>
</dbReference>
<evidence type="ECO:0000256" key="5">
    <source>
        <dbReference type="ARBA" id="ARBA00023157"/>
    </source>
</evidence>
<dbReference type="GO" id="GO:0040017">
    <property type="term" value="P:positive regulation of locomotion"/>
    <property type="evidence" value="ECO:0007669"/>
    <property type="project" value="UniProtKB-ARBA"/>
</dbReference>
<dbReference type="PROSITE" id="PS50853">
    <property type="entry name" value="FN3"/>
    <property type="match status" value="1"/>
</dbReference>
<dbReference type="GO" id="GO:0030017">
    <property type="term" value="C:sarcomere"/>
    <property type="evidence" value="ECO:0007669"/>
    <property type="project" value="UniProtKB-ARBA"/>
</dbReference>
<dbReference type="OMA" id="WLPMSIL"/>
<name>A0A1D2MQ78_ORCCI</name>
<dbReference type="InterPro" id="IPR003598">
    <property type="entry name" value="Ig_sub2"/>
</dbReference>
<dbReference type="Proteomes" id="UP000094527">
    <property type="component" value="Unassembled WGS sequence"/>
</dbReference>
<dbReference type="InterPro" id="IPR003599">
    <property type="entry name" value="Ig_sub"/>
</dbReference>
<comment type="subcellular location">
    <subcellularLocation>
        <location evidence="1">Cytoplasm</location>
    </subcellularLocation>
</comment>
<dbReference type="InterPro" id="IPR035899">
    <property type="entry name" value="DBL_dom_sf"/>
</dbReference>
<feature type="domain" description="Ig-like" evidence="10">
    <location>
        <begin position="2569"/>
        <end position="2643"/>
    </location>
</feature>
<dbReference type="FunFam" id="2.60.40.10:FF:000031">
    <property type="entry name" value="Myosin-binding protein C, slow type"/>
    <property type="match status" value="1"/>
</dbReference>
<dbReference type="InterPro" id="IPR000219">
    <property type="entry name" value="DH_dom"/>
</dbReference>
<dbReference type="CDD" id="cd00096">
    <property type="entry name" value="Ig"/>
    <property type="match status" value="1"/>
</dbReference>
<dbReference type="InterPro" id="IPR013098">
    <property type="entry name" value="Ig_I-set"/>
</dbReference>
<dbReference type="InterPro" id="IPR055251">
    <property type="entry name" value="SOS1_NGEF_PH"/>
</dbReference>
<feature type="compositionally biased region" description="Basic and acidic residues" evidence="7">
    <location>
        <begin position="1099"/>
        <end position="1182"/>
    </location>
</feature>
<keyword evidence="4" id="KW-0677">Repeat</keyword>
<feature type="domain" description="Ig-like" evidence="10">
    <location>
        <begin position="2179"/>
        <end position="2269"/>
    </location>
</feature>
<feature type="compositionally biased region" description="Polar residues" evidence="7">
    <location>
        <begin position="1085"/>
        <end position="1096"/>
    </location>
</feature>
<evidence type="ECO:0000259" key="8">
    <source>
        <dbReference type="PROSITE" id="PS50010"/>
    </source>
</evidence>
<dbReference type="Gene3D" id="1.10.510.10">
    <property type="entry name" value="Transferase(Phosphotransferase) domain 1"/>
    <property type="match status" value="2"/>
</dbReference>
<dbReference type="CDD" id="cd00063">
    <property type="entry name" value="FN3"/>
    <property type="match status" value="1"/>
</dbReference>
<dbReference type="FunFam" id="2.60.40.10:FF:000425">
    <property type="entry name" value="Myosin light chain kinase"/>
    <property type="match status" value="2"/>
</dbReference>
<feature type="compositionally biased region" description="Basic residues" evidence="7">
    <location>
        <begin position="2362"/>
        <end position="2377"/>
    </location>
</feature>
<dbReference type="STRING" id="48709.A0A1D2MQ78"/>
<comment type="caution">
    <text evidence="12">The sequence shown here is derived from an EMBL/GenBank/DDBJ whole genome shotgun (WGS) entry which is preliminary data.</text>
</comment>
<feature type="domain" description="Protein kinase" evidence="9">
    <location>
        <begin position="3073"/>
        <end position="3327"/>
    </location>
</feature>
<feature type="region of interest" description="Disordered" evidence="7">
    <location>
        <begin position="549"/>
        <end position="583"/>
    </location>
</feature>